<name>A0A0A8YSJ6_ARUDO</name>
<dbReference type="EMBL" id="GBRH01272448">
    <property type="protein sequence ID" value="JAD25447.1"/>
    <property type="molecule type" value="Transcribed_RNA"/>
</dbReference>
<protein>
    <submittedName>
        <fullName evidence="1">Uncharacterized protein</fullName>
    </submittedName>
</protein>
<reference evidence="1" key="1">
    <citation type="submission" date="2014-09" db="EMBL/GenBank/DDBJ databases">
        <authorList>
            <person name="Magalhaes I.L.F."/>
            <person name="Oliveira U."/>
            <person name="Santos F.R."/>
            <person name="Vidigal T.H.D.A."/>
            <person name="Brescovit A.D."/>
            <person name="Santos A.J."/>
        </authorList>
    </citation>
    <scope>NUCLEOTIDE SEQUENCE</scope>
    <source>
        <tissue evidence="1">Shoot tissue taken approximately 20 cm above the soil surface</tissue>
    </source>
</reference>
<organism evidence="1">
    <name type="scientific">Arundo donax</name>
    <name type="common">Giant reed</name>
    <name type="synonym">Donax arundinaceus</name>
    <dbReference type="NCBI Taxonomy" id="35708"/>
    <lineage>
        <taxon>Eukaryota</taxon>
        <taxon>Viridiplantae</taxon>
        <taxon>Streptophyta</taxon>
        <taxon>Embryophyta</taxon>
        <taxon>Tracheophyta</taxon>
        <taxon>Spermatophyta</taxon>
        <taxon>Magnoliopsida</taxon>
        <taxon>Liliopsida</taxon>
        <taxon>Poales</taxon>
        <taxon>Poaceae</taxon>
        <taxon>PACMAD clade</taxon>
        <taxon>Arundinoideae</taxon>
        <taxon>Arundineae</taxon>
        <taxon>Arundo</taxon>
    </lineage>
</organism>
<accession>A0A0A8YSJ6</accession>
<reference evidence="1" key="2">
    <citation type="journal article" date="2015" name="Data Brief">
        <title>Shoot transcriptome of the giant reed, Arundo donax.</title>
        <authorList>
            <person name="Barrero R.A."/>
            <person name="Guerrero F.D."/>
            <person name="Moolhuijzen P."/>
            <person name="Goolsby J.A."/>
            <person name="Tidwell J."/>
            <person name="Bellgard S.E."/>
            <person name="Bellgard M.I."/>
        </authorList>
    </citation>
    <scope>NUCLEOTIDE SEQUENCE</scope>
    <source>
        <tissue evidence="1">Shoot tissue taken approximately 20 cm above the soil surface</tissue>
    </source>
</reference>
<sequence>MVVELCVCWIREWGSGGPDVKLDGGEVMVARWLGSSERRPLPALRLGGVA</sequence>
<proteinExistence type="predicted"/>
<evidence type="ECO:0000313" key="1">
    <source>
        <dbReference type="EMBL" id="JAD25447.1"/>
    </source>
</evidence>
<dbReference type="AlphaFoldDB" id="A0A0A8YSJ6"/>